<keyword evidence="3" id="KW-1185">Reference proteome</keyword>
<dbReference type="SUPFAM" id="SSF52047">
    <property type="entry name" value="RNI-like"/>
    <property type="match status" value="1"/>
</dbReference>
<name>A0A565B3T3_9BRAS</name>
<dbReference type="Pfam" id="PF23622">
    <property type="entry name" value="LRR_At1g61320_AtMIF1"/>
    <property type="match status" value="1"/>
</dbReference>
<reference evidence="2" key="1">
    <citation type="submission" date="2019-07" db="EMBL/GenBank/DDBJ databases">
        <authorList>
            <person name="Dittberner H."/>
        </authorList>
    </citation>
    <scope>NUCLEOTIDE SEQUENCE [LARGE SCALE GENOMIC DNA]</scope>
</reference>
<evidence type="ECO:0000259" key="1">
    <source>
        <dbReference type="PROSITE" id="PS50181"/>
    </source>
</evidence>
<dbReference type="OrthoDB" id="586691at2759"/>
<dbReference type="PROSITE" id="PS50181">
    <property type="entry name" value="FBOX"/>
    <property type="match status" value="1"/>
</dbReference>
<evidence type="ECO:0000313" key="3">
    <source>
        <dbReference type="Proteomes" id="UP000489600"/>
    </source>
</evidence>
<dbReference type="InterPro" id="IPR044997">
    <property type="entry name" value="F-box_plant"/>
</dbReference>
<gene>
    <name evidence="2" type="ORF">ANE_LOCUS6199</name>
</gene>
<dbReference type="EMBL" id="CABITT030000002">
    <property type="protein sequence ID" value="VVA95754.1"/>
    <property type="molecule type" value="Genomic_DNA"/>
</dbReference>
<sequence length="445" mass="50509">MIINTNDQISKLPNDVLVKILGRMTMVDAVRTSVLARRWENVWKETSHLSLDMRWIARARSLLSDVTPEAAKSVTKVIKDHRGNLESFTLFHEPCQYEQGMFEAWIQSLIHEKLTKHLMLVNCRSEQNTKQNIPLNLPPKSFSHPNLHSLMLSQYDLETPHAFNSCWNIKTLKLIGISAEIEVFNVVLVSCVSLEALVLKISCHKRSGILKIENRKLKFLHLSCSDQIDGLEVSSPGVDIFSIESLSSDVDKVVIANPRIKFSRNYWTTGTNFPHISYNISCPDQEEKSVGHEFMMSRPSDYMKRFGSMSVSVDLTNTKEVEMLKDVLVAWPVEMVELEIKFKNNSTPQNEGESSIGGTWKKFWEGTKPFPNANFRAYNIWLINFSGSKEEFAFASRLITQGTVARTMVIKLSPVSPTKKSELKAAVARLKELPKGHRELGILVS</sequence>
<dbReference type="InterPro" id="IPR036047">
    <property type="entry name" value="F-box-like_dom_sf"/>
</dbReference>
<dbReference type="AlphaFoldDB" id="A0A565B3T3"/>
<feature type="domain" description="F-box" evidence="1">
    <location>
        <begin position="6"/>
        <end position="58"/>
    </location>
</feature>
<dbReference type="InterPro" id="IPR055357">
    <property type="entry name" value="LRR_At1g61320_AtMIF1"/>
</dbReference>
<evidence type="ECO:0000313" key="2">
    <source>
        <dbReference type="EMBL" id="VVA95754.1"/>
    </source>
</evidence>
<accession>A0A565B3T3</accession>
<proteinExistence type="predicted"/>
<protein>
    <recommendedName>
        <fullName evidence="1">F-box domain-containing protein</fullName>
    </recommendedName>
</protein>
<dbReference type="SUPFAM" id="SSF81383">
    <property type="entry name" value="F-box domain"/>
    <property type="match status" value="1"/>
</dbReference>
<dbReference type="Pfam" id="PF00646">
    <property type="entry name" value="F-box"/>
    <property type="match status" value="1"/>
</dbReference>
<dbReference type="InterPro" id="IPR001810">
    <property type="entry name" value="F-box_dom"/>
</dbReference>
<comment type="caution">
    <text evidence="2">The sequence shown here is derived from an EMBL/GenBank/DDBJ whole genome shotgun (WGS) entry which is preliminary data.</text>
</comment>
<organism evidence="2 3">
    <name type="scientific">Arabis nemorensis</name>
    <dbReference type="NCBI Taxonomy" id="586526"/>
    <lineage>
        <taxon>Eukaryota</taxon>
        <taxon>Viridiplantae</taxon>
        <taxon>Streptophyta</taxon>
        <taxon>Embryophyta</taxon>
        <taxon>Tracheophyta</taxon>
        <taxon>Spermatophyta</taxon>
        <taxon>Magnoliopsida</taxon>
        <taxon>eudicotyledons</taxon>
        <taxon>Gunneridae</taxon>
        <taxon>Pentapetalae</taxon>
        <taxon>rosids</taxon>
        <taxon>malvids</taxon>
        <taxon>Brassicales</taxon>
        <taxon>Brassicaceae</taxon>
        <taxon>Arabideae</taxon>
        <taxon>Arabis</taxon>
    </lineage>
</organism>
<dbReference type="Proteomes" id="UP000489600">
    <property type="component" value="Unassembled WGS sequence"/>
</dbReference>
<dbReference type="PANTHER" id="PTHR32153">
    <property type="entry name" value="OJ000223_09.16 PROTEIN"/>
    <property type="match status" value="1"/>
</dbReference>